<dbReference type="VEuPathDB" id="TriTrypDB:TCDM_10786"/>
<feature type="compositionally biased region" description="Basic and acidic residues" evidence="1">
    <location>
        <begin position="85"/>
        <end position="94"/>
    </location>
</feature>
<dbReference type="SUPFAM" id="SSF49899">
    <property type="entry name" value="Concanavalin A-like lectins/glucanases"/>
    <property type="match status" value="1"/>
</dbReference>
<keyword evidence="2" id="KW-0472">Membrane</keyword>
<organism evidence="6 7">
    <name type="scientific">Trypanosoma cruzi</name>
    <dbReference type="NCBI Taxonomy" id="5693"/>
    <lineage>
        <taxon>Eukaryota</taxon>
        <taxon>Discoba</taxon>
        <taxon>Euglenozoa</taxon>
        <taxon>Kinetoplastea</taxon>
        <taxon>Metakinetoplastina</taxon>
        <taxon>Trypanosomatida</taxon>
        <taxon>Trypanosomatidae</taxon>
        <taxon>Trypanosoma</taxon>
        <taxon>Schizotrypanum</taxon>
    </lineage>
</organism>
<evidence type="ECO:0000259" key="5">
    <source>
        <dbReference type="Pfam" id="PF22925"/>
    </source>
</evidence>
<dbReference type="VEuPathDB" id="TriTrypDB:ECC02_010525"/>
<feature type="region of interest" description="Disordered" evidence="1">
    <location>
        <begin position="76"/>
        <end position="99"/>
    </location>
</feature>
<feature type="domain" description="DUF3676" evidence="3">
    <location>
        <begin position="801"/>
        <end position="1029"/>
    </location>
</feature>
<comment type="caution">
    <text evidence="6">The sequence shown here is derived from an EMBL/GenBank/DDBJ whole genome shotgun (WGS) entry which is preliminary data.</text>
</comment>
<dbReference type="VEuPathDB" id="TriTrypDB:TcCLB.511833.10"/>
<dbReference type="VEuPathDB" id="TriTrypDB:Tc_MARK_8182"/>
<dbReference type="Gene3D" id="2.60.120.200">
    <property type="match status" value="1"/>
</dbReference>
<dbReference type="VEuPathDB" id="TriTrypDB:TcCLB.506717.80"/>
<dbReference type="Proteomes" id="UP000246121">
    <property type="component" value="Unassembled WGS sequence"/>
</dbReference>
<protein>
    <submittedName>
        <fullName evidence="6">Putative trans-sialidase, Group VIII</fullName>
    </submittedName>
</protein>
<dbReference type="VEuPathDB" id="TriTrypDB:TcYC6_0128210"/>
<evidence type="ECO:0000259" key="4">
    <source>
        <dbReference type="Pfam" id="PF13859"/>
    </source>
</evidence>
<dbReference type="Gene3D" id="2.120.10.10">
    <property type="match status" value="1"/>
</dbReference>
<dbReference type="Pfam" id="PF13859">
    <property type="entry name" value="BNR_3"/>
    <property type="match status" value="1"/>
</dbReference>
<keyword evidence="2" id="KW-0812">Transmembrane</keyword>
<dbReference type="InterPro" id="IPR013320">
    <property type="entry name" value="ConA-like_dom_sf"/>
</dbReference>
<reference evidence="6 7" key="1">
    <citation type="journal article" date="2018" name="Microb. Genom.">
        <title>Expanding an expanded genome: long-read sequencing of Trypanosoma cruzi.</title>
        <authorList>
            <person name="Berna L."/>
            <person name="Rodriguez M."/>
            <person name="Chiribao M.L."/>
            <person name="Parodi-Talice A."/>
            <person name="Pita S."/>
            <person name="Rijo G."/>
            <person name="Alvarez-Valin F."/>
            <person name="Robello C."/>
        </authorList>
    </citation>
    <scope>NUCLEOTIDE SEQUENCE [LARGE SCALE GENOMIC DNA]</scope>
    <source>
        <strain evidence="6 7">Dm28c</strain>
    </source>
</reference>
<dbReference type="InterPro" id="IPR036278">
    <property type="entry name" value="Sialidase_sf"/>
</dbReference>
<dbReference type="VEuPathDB" id="TriTrypDB:C4B63_1g1100"/>
<dbReference type="VEuPathDB" id="TriTrypDB:TcCL_Unassigned01422"/>
<evidence type="ECO:0000313" key="6">
    <source>
        <dbReference type="EMBL" id="PWV03240.1"/>
    </source>
</evidence>
<dbReference type="SUPFAM" id="SSF50939">
    <property type="entry name" value="Sialidases"/>
    <property type="match status" value="1"/>
</dbReference>
<dbReference type="VEuPathDB" id="TriTrypDB:TCSYLVIO_007684"/>
<dbReference type="EMBL" id="PRFA01000001">
    <property type="protein sequence ID" value="PWV03240.1"/>
    <property type="molecule type" value="Genomic_DNA"/>
</dbReference>
<dbReference type="GO" id="GO:0004308">
    <property type="term" value="F:exo-alpha-sialidase activity"/>
    <property type="evidence" value="ECO:0007669"/>
    <property type="project" value="InterPro"/>
</dbReference>
<name>A0A2V2W3P5_TRYCR</name>
<dbReference type="InterPro" id="IPR022144">
    <property type="entry name" value="DUF3676"/>
</dbReference>
<feature type="compositionally biased region" description="Basic and acidic residues" evidence="1">
    <location>
        <begin position="1023"/>
        <end position="1032"/>
    </location>
</feature>
<feature type="compositionally biased region" description="Polar residues" evidence="1">
    <location>
        <begin position="975"/>
        <end position="988"/>
    </location>
</feature>
<feature type="region of interest" description="Disordered" evidence="1">
    <location>
        <begin position="807"/>
        <end position="886"/>
    </location>
</feature>
<feature type="transmembrane region" description="Helical" evidence="2">
    <location>
        <begin position="103"/>
        <end position="128"/>
    </location>
</feature>
<sequence>MMVPLTVDGGAYSFTHILLAWFSSFFPLSHEERKQALNATVKLEGTERTNSTHTVHTHIYMLSRVAAVKAPRTHNRRRVTGFSGRRREGGESESQRPNMSRHVVTSAVLMLLLVVMTCCGISGAAAAAEGNVRDTVDALMGIKWEELDMWEEIANAGDKYGSLLSPSLVEVQGHVFAIAEAHCKDGGDCRDVSFTGIASKYLDLSDGGSTEIPAANAGVSIFGIDLLKKGSEGISTRNGITRPTTLVLGDSVYMLVGNYRRRAAGTQVAKIQGTNERGLVLVKGTVADEGGKKKIRWNETHLVNPQGKGYSHSLTELIGGGGSGAVMRDGALVFPMQAENNHGQRVLLSMRLPNSVNKWELSYETPGNGCRDPTLAKWKEGEDDERLFMMAHCAGGYYDVYRSTQDGGNWYTSGQPINRVWGNSHNRSGYGVQSGFTTAIIKGKKVMLITAPVYLKDDNKGGKGRLHLWVTDNARVYDVGPVSRENDDAAASSLLMKDENKELILLYENKKGDGSYNLVAVHLTEKLKRVKEVVKTWKDLDGALQSCSSGSSATVGLPKKGMCNGRIPTDELVGFLSGNFSENTWRDEYLGVNAIVHGPAGKRIGVPNGLTFKGSWAEWPVGKLGQTVPYYFANNEFTLVATVSIHEVPKEDSSPIPLIGVRMNDTSSTVLFGLSYTHEKKWLAITENSGNVEDFDDWEPNETYQVVLQMNHHYWTVFVDGKEIHNTKYNARLFDSHRISHFYIGGDSKNQSATGGHVTVTNVMLYNEELLGGDLYELKTRKVTIPSLGVEKQPTGQVTGTGLSVALESNSKESTASYELTEGDADEQEEGSVHDPVPAAPPSTVAGGSSASEPAIAAQSAENSHQEENAQLSEVETAQQSTPNEDNNLMQRDLEVQTQDPQSEVLTEVADVEGSAGSYGTQQPEEEGGTDGRSGGSTSSVDASSDMDTATETVNSEHQLQQRIEHSAENDDVRSTGTVTTGAEQSLSLEAGGSDSERTMSSESSPTPSRIDAEPTSAENTDDISRIERDEVSVEDGNEVPRTVDTAPGNTNTTPGETKIPSEHNATTPSDTEILLEHGQLGELAAIALIGDSAVHECVSRVLLLLLGLWGTAALC</sequence>
<dbReference type="InterPro" id="IPR055239">
    <property type="entry name" value="TS_C"/>
</dbReference>
<feature type="compositionally biased region" description="Acidic residues" evidence="1">
    <location>
        <begin position="821"/>
        <end position="830"/>
    </location>
</feature>
<dbReference type="InterPro" id="IPR021287">
    <property type="entry name" value="Trans-sialidase_CS"/>
</dbReference>
<feature type="compositionally biased region" description="Low complexity" evidence="1">
    <location>
        <begin position="936"/>
        <end position="951"/>
    </location>
</feature>
<dbReference type="Pfam" id="PF12429">
    <property type="entry name" value="DUF3676"/>
    <property type="match status" value="1"/>
</dbReference>
<dbReference type="VEuPathDB" id="TriTrypDB:TcG_12264"/>
<feature type="region of interest" description="Disordered" evidence="1">
    <location>
        <begin position="909"/>
        <end position="1068"/>
    </location>
</feature>
<feature type="domain" description="Trans-sialidase C-terminal" evidence="5">
    <location>
        <begin position="568"/>
        <end position="770"/>
    </location>
</feature>
<feature type="transmembrane region" description="Helical" evidence="2">
    <location>
        <begin position="12"/>
        <end position="28"/>
    </location>
</feature>
<feature type="compositionally biased region" description="Polar residues" evidence="1">
    <location>
        <begin position="952"/>
        <end position="962"/>
    </location>
</feature>
<dbReference type="PRINTS" id="PR01803">
    <property type="entry name" value="TCSIALIDASE"/>
</dbReference>
<dbReference type="VEuPathDB" id="TriTrypDB:TcG_12570"/>
<evidence type="ECO:0000256" key="1">
    <source>
        <dbReference type="SAM" id="MobiDB-lite"/>
    </source>
</evidence>
<dbReference type="VEuPathDB" id="TriTrypDB:TcBrA4_0143100"/>
<dbReference type="VEuPathDB" id="TriTrypDB:TcCLB.505993.30"/>
<evidence type="ECO:0000313" key="7">
    <source>
        <dbReference type="Proteomes" id="UP000246121"/>
    </source>
</evidence>
<dbReference type="InterPro" id="IPR011040">
    <property type="entry name" value="Sialidase"/>
</dbReference>
<feature type="compositionally biased region" description="Basic and acidic residues" evidence="1">
    <location>
        <begin position="963"/>
        <end position="974"/>
    </location>
</feature>
<dbReference type="InterPro" id="IPR008377">
    <property type="entry name" value="Sialidase_trypan"/>
</dbReference>
<feature type="domain" description="Sialidase" evidence="4">
    <location>
        <begin position="166"/>
        <end position="508"/>
    </location>
</feature>
<dbReference type="CDD" id="cd15482">
    <property type="entry name" value="Sialidase_non-viral"/>
    <property type="match status" value="1"/>
</dbReference>
<feature type="compositionally biased region" description="Low complexity" evidence="1">
    <location>
        <begin position="1001"/>
        <end position="1010"/>
    </location>
</feature>
<dbReference type="VEuPathDB" id="TriTrypDB:BCY84_03326"/>
<keyword evidence="2" id="KW-1133">Transmembrane helix</keyword>
<dbReference type="VEuPathDB" id="TriTrypDB:C3747_143g34"/>
<gene>
    <name evidence="6" type="ORF">C4B63_1g1100</name>
</gene>
<dbReference type="Pfam" id="PF11052">
    <property type="entry name" value="Tr-sialidase_C"/>
    <property type="match status" value="1"/>
</dbReference>
<dbReference type="AlphaFoldDB" id="A0A2V2W3P5"/>
<accession>A0A2V2W3P5</accession>
<evidence type="ECO:0000259" key="3">
    <source>
        <dbReference type="Pfam" id="PF12429"/>
    </source>
</evidence>
<evidence type="ECO:0000256" key="2">
    <source>
        <dbReference type="SAM" id="Phobius"/>
    </source>
</evidence>
<proteinExistence type="predicted"/>
<feature type="compositionally biased region" description="Polar residues" evidence="1">
    <location>
        <begin position="869"/>
        <end position="886"/>
    </location>
</feature>
<dbReference type="Pfam" id="PF22925">
    <property type="entry name" value="TS_C"/>
    <property type="match status" value="1"/>
</dbReference>
<feature type="compositionally biased region" description="Polar residues" evidence="1">
    <location>
        <begin position="807"/>
        <end position="818"/>
    </location>
</feature>